<evidence type="ECO:0000256" key="3">
    <source>
        <dbReference type="ARBA" id="ARBA00023242"/>
    </source>
</evidence>
<organism evidence="7 8">
    <name type="scientific">Pristionchus mayeri</name>
    <dbReference type="NCBI Taxonomy" id="1317129"/>
    <lineage>
        <taxon>Eukaryota</taxon>
        <taxon>Metazoa</taxon>
        <taxon>Ecdysozoa</taxon>
        <taxon>Nematoda</taxon>
        <taxon>Chromadorea</taxon>
        <taxon>Rhabditida</taxon>
        <taxon>Rhabditina</taxon>
        <taxon>Diplogasteromorpha</taxon>
        <taxon>Diplogasteroidea</taxon>
        <taxon>Neodiplogasteridae</taxon>
        <taxon>Pristionchus</taxon>
    </lineage>
</organism>
<accession>A0AAN5DAA2</accession>
<dbReference type="PROSITE" id="PS50039">
    <property type="entry name" value="FORK_HEAD_3"/>
    <property type="match status" value="1"/>
</dbReference>
<dbReference type="Proteomes" id="UP001328107">
    <property type="component" value="Unassembled WGS sequence"/>
</dbReference>
<evidence type="ECO:0000256" key="1">
    <source>
        <dbReference type="ARBA" id="ARBA00004123"/>
    </source>
</evidence>
<dbReference type="InterPro" id="IPR001766">
    <property type="entry name" value="Fork_head_dom"/>
</dbReference>
<reference evidence="8" key="1">
    <citation type="submission" date="2022-10" db="EMBL/GenBank/DDBJ databases">
        <title>Genome assembly of Pristionchus species.</title>
        <authorList>
            <person name="Yoshida K."/>
            <person name="Sommer R.J."/>
        </authorList>
    </citation>
    <scope>NUCLEOTIDE SEQUENCE [LARGE SCALE GENOMIC DNA]</scope>
    <source>
        <strain evidence="8">RS5460</strain>
    </source>
</reference>
<proteinExistence type="predicted"/>
<dbReference type="PANTHER" id="PTHR11829:SF380">
    <property type="entry name" value="PROTEIN FORK HEAD"/>
    <property type="match status" value="1"/>
</dbReference>
<name>A0AAN5DAA2_9BILA</name>
<dbReference type="InterPro" id="IPR050211">
    <property type="entry name" value="FOX_domain-containing"/>
</dbReference>
<feature type="domain" description="Fork-head" evidence="6">
    <location>
        <begin position="57"/>
        <end position="151"/>
    </location>
</feature>
<keyword evidence="2 4" id="KW-0238">DNA-binding</keyword>
<dbReference type="GO" id="GO:0009653">
    <property type="term" value="P:anatomical structure morphogenesis"/>
    <property type="evidence" value="ECO:0007669"/>
    <property type="project" value="TreeGrafter"/>
</dbReference>
<dbReference type="FunFam" id="1.10.10.10:FF:000042">
    <property type="entry name" value="hepatocyte nuclear factor 3-beta"/>
    <property type="match status" value="1"/>
</dbReference>
<keyword evidence="3 4" id="KW-0539">Nucleus</keyword>
<feature type="DNA-binding region" description="Fork-head" evidence="4">
    <location>
        <begin position="57"/>
        <end position="151"/>
    </location>
</feature>
<keyword evidence="8" id="KW-1185">Reference proteome</keyword>
<dbReference type="SMART" id="SM00339">
    <property type="entry name" value="FH"/>
    <property type="match status" value="1"/>
</dbReference>
<dbReference type="GO" id="GO:0000978">
    <property type="term" value="F:RNA polymerase II cis-regulatory region sequence-specific DNA binding"/>
    <property type="evidence" value="ECO:0007669"/>
    <property type="project" value="TreeGrafter"/>
</dbReference>
<evidence type="ECO:0000259" key="6">
    <source>
        <dbReference type="PROSITE" id="PS50039"/>
    </source>
</evidence>
<protein>
    <recommendedName>
        <fullName evidence="6">Fork-head domain-containing protein</fullName>
    </recommendedName>
</protein>
<feature type="region of interest" description="Disordered" evidence="5">
    <location>
        <begin position="207"/>
        <end position="230"/>
    </location>
</feature>
<dbReference type="SUPFAM" id="SSF46785">
    <property type="entry name" value="Winged helix' DNA-binding domain"/>
    <property type="match status" value="1"/>
</dbReference>
<dbReference type="EMBL" id="BTRK01000006">
    <property type="protein sequence ID" value="GMR59374.1"/>
    <property type="molecule type" value="Genomic_DNA"/>
</dbReference>
<dbReference type="GO" id="GO:0000981">
    <property type="term" value="F:DNA-binding transcription factor activity, RNA polymerase II-specific"/>
    <property type="evidence" value="ECO:0007669"/>
    <property type="project" value="TreeGrafter"/>
</dbReference>
<dbReference type="InterPro" id="IPR036390">
    <property type="entry name" value="WH_DNA-bd_sf"/>
</dbReference>
<dbReference type="InterPro" id="IPR036388">
    <property type="entry name" value="WH-like_DNA-bd_sf"/>
</dbReference>
<feature type="region of interest" description="Disordered" evidence="5">
    <location>
        <begin position="1"/>
        <end position="38"/>
    </location>
</feature>
<sequence length="317" mass="35443">PLPSSSLPSSSLSSSISHSLPSSILPTPPTSVNSSEDQMVPDSEIVKIENGTYGAAKPSYSYISLITMAIERSESKKMTLNEIYQWILDRFPHYRKNTKSWQNSIRHSLSYNDCFVRVNRTADKPGKGAYWSLHPDSGNMFPNGCYQRRPKRFKVKERVRDPSRDKKKRQSTLLLSEVKEEMEDEESAVQSIGHLLTNGCLSSLNVQNEKNKSRTPKPSPSTLQMSSSSMGLPTSVITEVPSLVPQPISQYSIPVYSDFSFSNQSSINHLSESSLRFHPFPYYDSSSFNNLSINESSYPQNFSISPSSHPNPGDSSI</sequence>
<evidence type="ECO:0000256" key="2">
    <source>
        <dbReference type="ARBA" id="ARBA00023125"/>
    </source>
</evidence>
<comment type="caution">
    <text evidence="7">The sequence shown here is derived from an EMBL/GenBank/DDBJ whole genome shotgun (WGS) entry which is preliminary data.</text>
</comment>
<feature type="region of interest" description="Disordered" evidence="5">
    <location>
        <begin position="152"/>
        <end position="171"/>
    </location>
</feature>
<evidence type="ECO:0000313" key="7">
    <source>
        <dbReference type="EMBL" id="GMR59374.1"/>
    </source>
</evidence>
<evidence type="ECO:0000256" key="5">
    <source>
        <dbReference type="SAM" id="MobiDB-lite"/>
    </source>
</evidence>
<feature type="compositionally biased region" description="Low complexity" evidence="5">
    <location>
        <begin position="220"/>
        <end position="230"/>
    </location>
</feature>
<dbReference type="PANTHER" id="PTHR11829">
    <property type="entry name" value="FORKHEAD BOX PROTEIN"/>
    <property type="match status" value="1"/>
</dbReference>
<dbReference type="GO" id="GO:0030154">
    <property type="term" value="P:cell differentiation"/>
    <property type="evidence" value="ECO:0007669"/>
    <property type="project" value="TreeGrafter"/>
</dbReference>
<dbReference type="GO" id="GO:0005634">
    <property type="term" value="C:nucleus"/>
    <property type="evidence" value="ECO:0007669"/>
    <property type="project" value="UniProtKB-SubCell"/>
</dbReference>
<dbReference type="InterPro" id="IPR030456">
    <property type="entry name" value="TF_fork_head_CS_2"/>
</dbReference>
<gene>
    <name evidence="7" type="ORF">PMAYCL1PPCAC_29569</name>
</gene>
<evidence type="ECO:0000313" key="8">
    <source>
        <dbReference type="Proteomes" id="UP001328107"/>
    </source>
</evidence>
<dbReference type="PROSITE" id="PS00658">
    <property type="entry name" value="FORK_HEAD_2"/>
    <property type="match status" value="1"/>
</dbReference>
<feature type="compositionally biased region" description="Low complexity" evidence="5">
    <location>
        <begin position="1"/>
        <end position="25"/>
    </location>
</feature>
<evidence type="ECO:0000256" key="4">
    <source>
        <dbReference type="PROSITE-ProRule" id="PRU00089"/>
    </source>
</evidence>
<dbReference type="Pfam" id="PF00250">
    <property type="entry name" value="Forkhead"/>
    <property type="match status" value="1"/>
</dbReference>
<dbReference type="Gene3D" id="1.10.10.10">
    <property type="entry name" value="Winged helix-like DNA-binding domain superfamily/Winged helix DNA-binding domain"/>
    <property type="match status" value="1"/>
</dbReference>
<dbReference type="PRINTS" id="PR00053">
    <property type="entry name" value="FORKHEAD"/>
</dbReference>
<feature type="non-terminal residue" evidence="7">
    <location>
        <position position="1"/>
    </location>
</feature>
<comment type="subcellular location">
    <subcellularLocation>
        <location evidence="1 4">Nucleus</location>
    </subcellularLocation>
</comment>
<dbReference type="AlphaFoldDB" id="A0AAN5DAA2"/>